<comment type="caution">
    <text evidence="7">The sequence shown here is derived from an EMBL/GenBank/DDBJ whole genome shotgun (WGS) entry which is preliminary data.</text>
</comment>
<dbReference type="Proteomes" id="UP000253094">
    <property type="component" value="Unassembled WGS sequence"/>
</dbReference>
<keyword evidence="2 5" id="KW-0349">Heme</keyword>
<evidence type="ECO:0000313" key="7">
    <source>
        <dbReference type="EMBL" id="RCG25068.1"/>
    </source>
</evidence>
<dbReference type="AlphaFoldDB" id="A0A367F3W6"/>
<keyword evidence="8" id="KW-1185">Reference proteome</keyword>
<protein>
    <submittedName>
        <fullName evidence="7">Group 1 truncated hemoglobin</fullName>
    </submittedName>
</protein>
<accession>A0A367F3W6</accession>
<proteinExistence type="predicted"/>
<keyword evidence="3 5" id="KW-0479">Metal-binding</keyword>
<sequence>MPRVVTAPSSGVIRTLPAGPATHGPLGGSVTTTPSFYDQVGGASAVGDVVDLFYVRVLDDADLKPYFAGVDMPRLKRHMVVLLCSVLGGPEPYEGRDLAEAHRGMGITHQHYAKVGEILLSVMREAGVSEEIQRHVVLTLDKVESSIVAEPIETAD</sequence>
<dbReference type="Gene3D" id="1.10.490.10">
    <property type="entry name" value="Globins"/>
    <property type="match status" value="1"/>
</dbReference>
<dbReference type="GO" id="GO:0019825">
    <property type="term" value="F:oxygen binding"/>
    <property type="evidence" value="ECO:0007669"/>
    <property type="project" value="InterPro"/>
</dbReference>
<keyword evidence="4 5" id="KW-0408">Iron</keyword>
<evidence type="ECO:0000256" key="1">
    <source>
        <dbReference type="ARBA" id="ARBA00022448"/>
    </source>
</evidence>
<feature type="binding site" description="distal binding residue" evidence="5">
    <location>
        <position position="102"/>
    </location>
    <ligand>
        <name>heme</name>
        <dbReference type="ChEBI" id="CHEBI:30413"/>
    </ligand>
    <ligandPart>
        <name>Fe</name>
        <dbReference type="ChEBI" id="CHEBI:18248"/>
    </ligandPart>
</feature>
<evidence type="ECO:0000313" key="8">
    <source>
        <dbReference type="Proteomes" id="UP000253094"/>
    </source>
</evidence>
<dbReference type="InterPro" id="IPR012292">
    <property type="entry name" value="Globin/Proto"/>
</dbReference>
<evidence type="ECO:0000256" key="6">
    <source>
        <dbReference type="SAM" id="MobiDB-lite"/>
    </source>
</evidence>
<dbReference type="OrthoDB" id="9798157at2"/>
<evidence type="ECO:0000256" key="4">
    <source>
        <dbReference type="ARBA" id="ARBA00023004"/>
    </source>
</evidence>
<reference evidence="7 8" key="1">
    <citation type="submission" date="2018-06" db="EMBL/GenBank/DDBJ databases">
        <title>Sphaerisporangium craniellae sp. nov., isolated from a marine sponge in the South China Sea.</title>
        <authorList>
            <person name="Li L."/>
        </authorList>
    </citation>
    <scope>NUCLEOTIDE SEQUENCE [LARGE SCALE GENOMIC DNA]</scope>
    <source>
        <strain evidence="7 8">CCTCC AA 208026</strain>
    </source>
</reference>
<gene>
    <name evidence="7" type="ORF">DQ384_32515</name>
</gene>
<dbReference type="SUPFAM" id="SSF46458">
    <property type="entry name" value="Globin-like"/>
    <property type="match status" value="1"/>
</dbReference>
<evidence type="ECO:0000256" key="2">
    <source>
        <dbReference type="ARBA" id="ARBA00022617"/>
    </source>
</evidence>
<feature type="region of interest" description="Disordered" evidence="6">
    <location>
        <begin position="1"/>
        <end position="27"/>
    </location>
</feature>
<feature type="binding site" description="distal binding residue" evidence="5">
    <location>
        <position position="78"/>
    </location>
    <ligand>
        <name>heme</name>
        <dbReference type="ChEBI" id="CHEBI:30413"/>
    </ligand>
    <ligandPart>
        <name>Fe</name>
        <dbReference type="ChEBI" id="CHEBI:18248"/>
    </ligandPart>
</feature>
<dbReference type="Pfam" id="PF01152">
    <property type="entry name" value="Bac_globin"/>
    <property type="match status" value="1"/>
</dbReference>
<dbReference type="InterPro" id="IPR009050">
    <property type="entry name" value="Globin-like_sf"/>
</dbReference>
<name>A0A367F3W6_9ACTN</name>
<keyword evidence="1" id="KW-0813">Transport</keyword>
<evidence type="ECO:0000256" key="5">
    <source>
        <dbReference type="PIRSR" id="PIRSR601486-1"/>
    </source>
</evidence>
<organism evidence="7 8">
    <name type="scientific">Sphaerisporangium album</name>
    <dbReference type="NCBI Taxonomy" id="509200"/>
    <lineage>
        <taxon>Bacteria</taxon>
        <taxon>Bacillati</taxon>
        <taxon>Actinomycetota</taxon>
        <taxon>Actinomycetes</taxon>
        <taxon>Streptosporangiales</taxon>
        <taxon>Streptosporangiaceae</taxon>
        <taxon>Sphaerisporangium</taxon>
    </lineage>
</organism>
<dbReference type="CDD" id="cd00454">
    <property type="entry name" value="TrHb1_N"/>
    <property type="match status" value="1"/>
</dbReference>
<dbReference type="GO" id="GO:0046872">
    <property type="term" value="F:metal ion binding"/>
    <property type="evidence" value="ECO:0007669"/>
    <property type="project" value="UniProtKB-KW"/>
</dbReference>
<dbReference type="GO" id="GO:0020037">
    <property type="term" value="F:heme binding"/>
    <property type="evidence" value="ECO:0007669"/>
    <property type="project" value="InterPro"/>
</dbReference>
<dbReference type="InterPro" id="IPR001486">
    <property type="entry name" value="Hemoglobin_trunc"/>
</dbReference>
<evidence type="ECO:0000256" key="3">
    <source>
        <dbReference type="ARBA" id="ARBA00022723"/>
    </source>
</evidence>
<dbReference type="EMBL" id="QOIL01000023">
    <property type="protein sequence ID" value="RCG25068.1"/>
    <property type="molecule type" value="Genomic_DNA"/>
</dbReference>